<reference evidence="1" key="1">
    <citation type="journal article" date="2021" name="Proc. Natl. Acad. Sci. U.S.A.">
        <title>A Catalog of Tens of Thousands of Viruses from Human Metagenomes Reveals Hidden Associations with Chronic Diseases.</title>
        <authorList>
            <person name="Tisza M.J."/>
            <person name="Buck C.B."/>
        </authorList>
    </citation>
    <scope>NUCLEOTIDE SEQUENCE</scope>
    <source>
        <strain evidence="1">CtZkC8</strain>
    </source>
</reference>
<protein>
    <submittedName>
        <fullName evidence="1">Uncharacterized protein</fullName>
    </submittedName>
</protein>
<dbReference type="EMBL" id="BK016062">
    <property type="protein sequence ID" value="DAF92066.1"/>
    <property type="molecule type" value="Genomic_DNA"/>
</dbReference>
<accession>A0A8S5UCD9</accession>
<name>A0A8S5UCD9_9CAUD</name>
<sequence length="29" mass="3554">MICYLIDRMDFCLLICRIKNILLIFHLII</sequence>
<organism evidence="1">
    <name type="scientific">Podoviridae sp. ctZkC8</name>
    <dbReference type="NCBI Taxonomy" id="2825259"/>
    <lineage>
        <taxon>Viruses</taxon>
        <taxon>Duplodnaviria</taxon>
        <taxon>Heunggongvirae</taxon>
        <taxon>Uroviricota</taxon>
        <taxon>Caudoviricetes</taxon>
    </lineage>
</organism>
<evidence type="ECO:0000313" key="1">
    <source>
        <dbReference type="EMBL" id="DAF92066.1"/>
    </source>
</evidence>
<proteinExistence type="predicted"/>